<dbReference type="Gene3D" id="3.40.30.10">
    <property type="entry name" value="Glutaredoxin"/>
    <property type="match status" value="1"/>
</dbReference>
<dbReference type="RefSeq" id="WP_091086545.1">
    <property type="nucleotide sequence ID" value="NZ_FNRD01000003.1"/>
</dbReference>
<dbReference type="AlphaFoldDB" id="A0A1H4A952"/>
<dbReference type="GO" id="GO:0016209">
    <property type="term" value="F:antioxidant activity"/>
    <property type="evidence" value="ECO:0007669"/>
    <property type="project" value="InterPro"/>
</dbReference>
<sequence>MKNIQHIILIITLFCANTIQSQEETIGVNWSKTFVEKDFNNTKLYNKKTGIEISKKEFGILVQENPNLSLEKEIDEAGNVTRYMYDPNNLNSYEKRALNATASAKGNFPNFKLTTIDGTQIELSKLNGKIVILRFELFATDFHFKKQEIQELDEKINALENKNAVKAIIVFQCSESDVRKGFDLENSNFELVANGQNFIEKYGISRFPSTLLIDQDGNLIEKYVYSEDITLKDHIKK</sequence>
<protein>
    <submittedName>
        <fullName evidence="2">Peroxiredoxin</fullName>
    </submittedName>
</protein>
<organism evidence="2 3">
    <name type="scientific">Flavobacterium gillisiae</name>
    <dbReference type="NCBI Taxonomy" id="150146"/>
    <lineage>
        <taxon>Bacteria</taxon>
        <taxon>Pseudomonadati</taxon>
        <taxon>Bacteroidota</taxon>
        <taxon>Flavobacteriia</taxon>
        <taxon>Flavobacteriales</taxon>
        <taxon>Flavobacteriaceae</taxon>
        <taxon>Flavobacterium</taxon>
    </lineage>
</organism>
<reference evidence="3" key="1">
    <citation type="submission" date="2016-10" db="EMBL/GenBank/DDBJ databases">
        <authorList>
            <person name="Varghese N."/>
            <person name="Submissions S."/>
        </authorList>
    </citation>
    <scope>NUCLEOTIDE SEQUENCE [LARGE SCALE GENOMIC DNA]</scope>
    <source>
        <strain evidence="3">DSM 22376</strain>
    </source>
</reference>
<dbReference type="Pfam" id="PF00578">
    <property type="entry name" value="AhpC-TSA"/>
    <property type="match status" value="1"/>
</dbReference>
<gene>
    <name evidence="2" type="ORF">SAMN05443667_103252</name>
</gene>
<accession>A0A1H4A952</accession>
<feature type="domain" description="Alkyl hydroperoxide reductase subunit C/ Thiol specific antioxidant" evidence="1">
    <location>
        <begin position="108"/>
        <end position="220"/>
    </location>
</feature>
<dbReference type="OrthoDB" id="1426468at2"/>
<dbReference type="InterPro" id="IPR036249">
    <property type="entry name" value="Thioredoxin-like_sf"/>
</dbReference>
<dbReference type="STRING" id="150146.SAMN05443667_103252"/>
<dbReference type="InterPro" id="IPR000866">
    <property type="entry name" value="AhpC/TSA"/>
</dbReference>
<dbReference type="GO" id="GO:0016491">
    <property type="term" value="F:oxidoreductase activity"/>
    <property type="evidence" value="ECO:0007669"/>
    <property type="project" value="InterPro"/>
</dbReference>
<name>A0A1H4A952_9FLAO</name>
<dbReference type="EMBL" id="FNRD01000003">
    <property type="protein sequence ID" value="SEA32519.1"/>
    <property type="molecule type" value="Genomic_DNA"/>
</dbReference>
<keyword evidence="3" id="KW-1185">Reference proteome</keyword>
<evidence type="ECO:0000313" key="2">
    <source>
        <dbReference type="EMBL" id="SEA32519.1"/>
    </source>
</evidence>
<proteinExistence type="predicted"/>
<evidence type="ECO:0000313" key="3">
    <source>
        <dbReference type="Proteomes" id="UP000198951"/>
    </source>
</evidence>
<dbReference type="SUPFAM" id="SSF52833">
    <property type="entry name" value="Thioredoxin-like"/>
    <property type="match status" value="1"/>
</dbReference>
<dbReference type="Proteomes" id="UP000198951">
    <property type="component" value="Unassembled WGS sequence"/>
</dbReference>
<evidence type="ECO:0000259" key="1">
    <source>
        <dbReference type="Pfam" id="PF00578"/>
    </source>
</evidence>